<keyword evidence="3" id="KW-1185">Reference proteome</keyword>
<evidence type="ECO:0000313" key="2">
    <source>
        <dbReference type="EMBL" id="PRC92398.1"/>
    </source>
</evidence>
<dbReference type="InterPro" id="IPR032710">
    <property type="entry name" value="NTF2-like_dom_sf"/>
</dbReference>
<evidence type="ECO:0000259" key="1">
    <source>
        <dbReference type="Pfam" id="PF13474"/>
    </source>
</evidence>
<dbReference type="Proteomes" id="UP000237839">
    <property type="component" value="Unassembled WGS sequence"/>
</dbReference>
<gene>
    <name evidence="2" type="ORF">S2091_2773</name>
</gene>
<protein>
    <submittedName>
        <fullName evidence="2">SnoaL-like domain</fullName>
    </submittedName>
</protein>
<dbReference type="OrthoDB" id="5767026at2"/>
<dbReference type="Gene3D" id="3.10.450.50">
    <property type="match status" value="1"/>
</dbReference>
<sequence>MHAPLLSSADETEAAFYDALSRADIEALMALWAEDEEIVCVHPGSSRLVGHATIRASFEAIFERGSVNIQPVQLHASRNMMTAVHNIIEEVQRTPEMTQDIHILCTNVYIKTALGWRITLHHASVAPGRAPSELFRASMLH</sequence>
<proteinExistence type="predicted"/>
<organism evidence="2 3">
    <name type="scientific">Solimicrobium silvestre</name>
    <dbReference type="NCBI Taxonomy" id="2099400"/>
    <lineage>
        <taxon>Bacteria</taxon>
        <taxon>Pseudomonadati</taxon>
        <taxon>Pseudomonadota</taxon>
        <taxon>Betaproteobacteria</taxon>
        <taxon>Burkholderiales</taxon>
        <taxon>Oxalobacteraceae</taxon>
        <taxon>Solimicrobium</taxon>
    </lineage>
</organism>
<comment type="caution">
    <text evidence="2">The sequence shown here is derived from an EMBL/GenBank/DDBJ whole genome shotgun (WGS) entry which is preliminary data.</text>
</comment>
<feature type="domain" description="SnoaL-like" evidence="1">
    <location>
        <begin position="14"/>
        <end position="126"/>
    </location>
</feature>
<reference evidence="2 3" key="1">
    <citation type="submission" date="2018-02" db="EMBL/GenBank/DDBJ databases">
        <title>Solimicrobium silvestre gen. nov., sp. nov., isolated from alpine forest soil.</title>
        <authorList>
            <person name="Margesin R."/>
            <person name="Albuquerque L."/>
            <person name="Zhang D.-C."/>
            <person name="Froufe H.J.C."/>
            <person name="Severino R."/>
            <person name="Roxo I."/>
            <person name="Egas C."/>
            <person name="Da Costa M.S."/>
        </authorList>
    </citation>
    <scope>NUCLEOTIDE SEQUENCE [LARGE SCALE GENOMIC DNA]</scope>
    <source>
        <strain evidence="2 3">S20-91</strain>
    </source>
</reference>
<dbReference type="RefSeq" id="WP_105532534.1">
    <property type="nucleotide sequence ID" value="NZ_PUGF01000013.1"/>
</dbReference>
<dbReference type="PANTHER" id="PTHR34957">
    <property type="entry name" value="NUCLEAR TRANSPORT FACTOR 2 (NTF2) FAMILY PROTEIN"/>
    <property type="match status" value="1"/>
</dbReference>
<accession>A0A2S9GXG7</accession>
<evidence type="ECO:0000313" key="3">
    <source>
        <dbReference type="Proteomes" id="UP000237839"/>
    </source>
</evidence>
<dbReference type="EMBL" id="PUGF01000013">
    <property type="protein sequence ID" value="PRC92398.1"/>
    <property type="molecule type" value="Genomic_DNA"/>
</dbReference>
<dbReference type="SUPFAM" id="SSF54427">
    <property type="entry name" value="NTF2-like"/>
    <property type="match status" value="1"/>
</dbReference>
<dbReference type="InterPro" id="IPR037401">
    <property type="entry name" value="SnoaL-like"/>
</dbReference>
<name>A0A2S9GXG7_9BURK</name>
<dbReference type="Pfam" id="PF13474">
    <property type="entry name" value="SnoaL_3"/>
    <property type="match status" value="1"/>
</dbReference>
<dbReference type="PANTHER" id="PTHR34957:SF1">
    <property type="entry name" value="NUCLEAR TRANSPORT FACTOR 2 (NTF2) FAMILY PROTEIN"/>
    <property type="match status" value="1"/>
</dbReference>
<dbReference type="AlphaFoldDB" id="A0A2S9GXG7"/>